<dbReference type="SUPFAM" id="SSF51120">
    <property type="entry name" value="beta-Roll"/>
    <property type="match status" value="1"/>
</dbReference>
<evidence type="ECO:0000256" key="1">
    <source>
        <dbReference type="ARBA" id="ARBA00004613"/>
    </source>
</evidence>
<comment type="subcellular location">
    <subcellularLocation>
        <location evidence="1">Secreted</location>
    </subcellularLocation>
</comment>
<dbReference type="PANTHER" id="PTHR38340">
    <property type="entry name" value="S-LAYER PROTEIN"/>
    <property type="match status" value="1"/>
</dbReference>
<sequence length="494" mass="50843">MLSLTLRATLAGDNPIFYGQIGELYPLVDPLTGTGWLFSAATATGVVTSFTLREGAGFETPRAVTVAGGGSVFRIGDMEVIDSATGPDLMIARIGADSIATFDIGSVGQLSGARTLSPPSPITEMVAVERGGTTFVISGARDGAGLQVHERSVAGTLTLRDSVADHGKIAVANTSDLIEVQSGGQRYVVTGSVQDDAISSFTVGADGSLEMVDTLGTKDGLWVWGLDGLASVRAHDVTYVAVSATNSSSLTLVRVNEMGVFFVEDHITDSLDTRFANVDAVAGFAVGDRGFLVAGGADDGLSLFEIMPDHALFSHEGLVQQSGGALEDIAALGIAHFAGEVQIIAAGTPGLTLATLPTQTIAAPRMGSAASEDLSGGNGADLIWGGAGNDTVSGGAGNDILAGGAGADRLTGGAGADVFVFSDDAPQDVVTDFELGTDRIDLSRWGRIYDVSSLLVQEKPDGAELYFRGLSLRLITDDGQRLQAEDLTNDSFLF</sequence>
<reference evidence="4" key="1">
    <citation type="journal article" date="2019" name="Int. J. Syst. Evol. Microbiol.">
        <title>The Global Catalogue of Microorganisms (GCM) 10K type strain sequencing project: providing services to taxonomists for standard genome sequencing and annotation.</title>
        <authorList>
            <consortium name="The Broad Institute Genomics Platform"/>
            <consortium name="The Broad Institute Genome Sequencing Center for Infectious Disease"/>
            <person name="Wu L."/>
            <person name="Ma J."/>
        </authorList>
    </citation>
    <scope>NUCLEOTIDE SEQUENCE [LARGE SCALE GENOMIC DNA]</scope>
    <source>
        <strain evidence="4">CGMCC 1.12664</strain>
    </source>
</reference>
<dbReference type="InterPro" id="IPR050557">
    <property type="entry name" value="RTX_toxin/Mannuronan_C5-epim"/>
</dbReference>
<evidence type="ECO:0000313" key="4">
    <source>
        <dbReference type="Proteomes" id="UP000612855"/>
    </source>
</evidence>
<dbReference type="PRINTS" id="PR00313">
    <property type="entry name" value="CABNDNGRPT"/>
</dbReference>
<dbReference type="Gene3D" id="2.130.10.10">
    <property type="entry name" value="YVTN repeat-like/Quinoprotein amine dehydrogenase"/>
    <property type="match status" value="1"/>
</dbReference>
<organism evidence="3 4">
    <name type="scientific">Primorskyibacter flagellatus</name>
    <dbReference type="NCBI Taxonomy" id="1387277"/>
    <lineage>
        <taxon>Bacteria</taxon>
        <taxon>Pseudomonadati</taxon>
        <taxon>Pseudomonadota</taxon>
        <taxon>Alphaproteobacteria</taxon>
        <taxon>Rhodobacterales</taxon>
        <taxon>Roseobacteraceae</taxon>
        <taxon>Primorskyibacter</taxon>
    </lineage>
</organism>
<dbReference type="Gene3D" id="2.150.10.10">
    <property type="entry name" value="Serralysin-like metalloprotease, C-terminal"/>
    <property type="match status" value="1"/>
</dbReference>
<evidence type="ECO:0000256" key="2">
    <source>
        <dbReference type="ARBA" id="ARBA00022525"/>
    </source>
</evidence>
<dbReference type="Proteomes" id="UP000612855">
    <property type="component" value="Unassembled WGS sequence"/>
</dbReference>
<dbReference type="InterPro" id="IPR011049">
    <property type="entry name" value="Serralysin-like_metalloprot_C"/>
</dbReference>
<dbReference type="GO" id="GO:0005509">
    <property type="term" value="F:calcium ion binding"/>
    <property type="evidence" value="ECO:0007669"/>
    <property type="project" value="InterPro"/>
</dbReference>
<comment type="caution">
    <text evidence="3">The sequence shown here is derived from an EMBL/GenBank/DDBJ whole genome shotgun (WGS) entry which is preliminary data.</text>
</comment>
<dbReference type="EMBL" id="BMFJ01000001">
    <property type="protein sequence ID" value="GGE38292.1"/>
    <property type="molecule type" value="Genomic_DNA"/>
</dbReference>
<keyword evidence="4" id="KW-1185">Reference proteome</keyword>
<keyword evidence="2" id="KW-0964">Secreted</keyword>
<dbReference type="AlphaFoldDB" id="A0A917EIC5"/>
<proteinExistence type="predicted"/>
<accession>A0A917EIC5</accession>
<name>A0A917EIC5_9RHOB</name>
<dbReference type="PROSITE" id="PS00330">
    <property type="entry name" value="HEMOLYSIN_CALCIUM"/>
    <property type="match status" value="1"/>
</dbReference>
<evidence type="ECO:0000313" key="3">
    <source>
        <dbReference type="EMBL" id="GGE38292.1"/>
    </source>
</evidence>
<dbReference type="GO" id="GO:0005615">
    <property type="term" value="C:extracellular space"/>
    <property type="evidence" value="ECO:0007669"/>
    <property type="project" value="InterPro"/>
</dbReference>
<dbReference type="InterPro" id="IPR018511">
    <property type="entry name" value="Hemolysin-typ_Ca-bd_CS"/>
</dbReference>
<gene>
    <name evidence="3" type="ORF">GCM10011360_27620</name>
</gene>
<dbReference type="PANTHER" id="PTHR38340:SF1">
    <property type="entry name" value="S-LAYER PROTEIN"/>
    <property type="match status" value="1"/>
</dbReference>
<dbReference type="Pfam" id="PF00353">
    <property type="entry name" value="HemolysinCabind"/>
    <property type="match status" value="1"/>
</dbReference>
<dbReference type="RefSeq" id="WP_269902648.1">
    <property type="nucleotide sequence ID" value="NZ_BMFJ01000001.1"/>
</dbReference>
<dbReference type="InterPro" id="IPR001343">
    <property type="entry name" value="Hemolysn_Ca-bd"/>
</dbReference>
<protein>
    <submittedName>
        <fullName evidence="3">Uncharacterized protein</fullName>
    </submittedName>
</protein>
<dbReference type="InterPro" id="IPR015943">
    <property type="entry name" value="WD40/YVTN_repeat-like_dom_sf"/>
</dbReference>